<name>A0ABP5FVA2_9MICC</name>
<proteinExistence type="predicted"/>
<dbReference type="EMBL" id="BAAAMN010000018">
    <property type="protein sequence ID" value="GAA2033304.1"/>
    <property type="molecule type" value="Genomic_DNA"/>
</dbReference>
<protein>
    <recommendedName>
        <fullName evidence="3">Transposase</fullName>
    </recommendedName>
</protein>
<gene>
    <name evidence="1" type="ORF">GCM10009720_12220</name>
</gene>
<evidence type="ECO:0000313" key="1">
    <source>
        <dbReference type="EMBL" id="GAA2033304.1"/>
    </source>
</evidence>
<organism evidence="1 2">
    <name type="scientific">Yaniella flava</name>
    <dbReference type="NCBI Taxonomy" id="287930"/>
    <lineage>
        <taxon>Bacteria</taxon>
        <taxon>Bacillati</taxon>
        <taxon>Actinomycetota</taxon>
        <taxon>Actinomycetes</taxon>
        <taxon>Micrococcales</taxon>
        <taxon>Micrococcaceae</taxon>
        <taxon>Yaniella</taxon>
    </lineage>
</organism>
<keyword evidence="2" id="KW-1185">Reference proteome</keyword>
<dbReference type="Proteomes" id="UP001501461">
    <property type="component" value="Unassembled WGS sequence"/>
</dbReference>
<sequence>MNTNLNTLLVTLYVFITDKVIPAYDPPVRRGRNHQLTDAELLCLPIAQHLTHGESSESKWVRYAREHLADVFPYIPQQSGYNKRIRAAFGLIQHTVRLGSGWSGTG</sequence>
<accession>A0ABP5FVA2</accession>
<evidence type="ECO:0008006" key="3">
    <source>
        <dbReference type="Google" id="ProtNLM"/>
    </source>
</evidence>
<comment type="caution">
    <text evidence="1">The sequence shown here is derived from an EMBL/GenBank/DDBJ whole genome shotgun (WGS) entry which is preliminary data.</text>
</comment>
<evidence type="ECO:0000313" key="2">
    <source>
        <dbReference type="Proteomes" id="UP001501461"/>
    </source>
</evidence>
<reference evidence="2" key="1">
    <citation type="journal article" date="2019" name="Int. J. Syst. Evol. Microbiol.">
        <title>The Global Catalogue of Microorganisms (GCM) 10K type strain sequencing project: providing services to taxonomists for standard genome sequencing and annotation.</title>
        <authorList>
            <consortium name="The Broad Institute Genomics Platform"/>
            <consortium name="The Broad Institute Genome Sequencing Center for Infectious Disease"/>
            <person name="Wu L."/>
            <person name="Ma J."/>
        </authorList>
    </citation>
    <scope>NUCLEOTIDE SEQUENCE [LARGE SCALE GENOMIC DNA]</scope>
    <source>
        <strain evidence="2">JCM 13595</strain>
    </source>
</reference>